<dbReference type="Gene3D" id="1.10.287.1260">
    <property type="match status" value="1"/>
</dbReference>
<dbReference type="Pfam" id="PF00924">
    <property type="entry name" value="MS_channel_2nd"/>
    <property type="match status" value="1"/>
</dbReference>
<dbReference type="InterPro" id="IPR045276">
    <property type="entry name" value="YbiO_bact"/>
</dbReference>
<dbReference type="FunFam" id="2.30.30.60:FF:000001">
    <property type="entry name" value="MscS Mechanosensitive ion channel"/>
    <property type="match status" value="1"/>
</dbReference>
<comment type="subcellular location">
    <subcellularLocation>
        <location evidence="1">Cell membrane</location>
        <topology evidence="1">Multi-pass membrane protein</topology>
    </subcellularLocation>
</comment>
<dbReference type="InterPro" id="IPR011014">
    <property type="entry name" value="MscS_channel_TM-2"/>
</dbReference>
<evidence type="ECO:0000256" key="2">
    <source>
        <dbReference type="ARBA" id="ARBA00008017"/>
    </source>
</evidence>
<dbReference type="InterPro" id="IPR023408">
    <property type="entry name" value="MscS_beta-dom_sf"/>
</dbReference>
<dbReference type="STRING" id="1121421.SAMN02745123_02207"/>
<feature type="domain" description="Mechanosensitive ion channel transmembrane helices 2/3" evidence="10">
    <location>
        <begin position="74"/>
        <end position="115"/>
    </location>
</feature>
<keyword evidence="3" id="KW-1003">Cell membrane</keyword>
<keyword evidence="6 7" id="KW-0472">Membrane</keyword>
<feature type="transmembrane region" description="Helical" evidence="7">
    <location>
        <begin position="74"/>
        <end position="92"/>
    </location>
</feature>
<feature type="transmembrane region" description="Helical" evidence="7">
    <location>
        <begin position="20"/>
        <end position="42"/>
    </location>
</feature>
<evidence type="ECO:0000256" key="4">
    <source>
        <dbReference type="ARBA" id="ARBA00022692"/>
    </source>
</evidence>
<dbReference type="Pfam" id="PF21088">
    <property type="entry name" value="MS_channel_1st"/>
    <property type="match status" value="1"/>
</dbReference>
<dbReference type="SUPFAM" id="SSF50182">
    <property type="entry name" value="Sm-like ribonucleoproteins"/>
    <property type="match status" value="1"/>
</dbReference>
<evidence type="ECO:0000256" key="5">
    <source>
        <dbReference type="ARBA" id="ARBA00022989"/>
    </source>
</evidence>
<feature type="domain" description="Mechanosensitive ion channel MscS" evidence="8">
    <location>
        <begin position="116"/>
        <end position="181"/>
    </location>
</feature>
<dbReference type="SUPFAM" id="SSF82689">
    <property type="entry name" value="Mechanosensitive channel protein MscS (YggB), C-terminal domain"/>
    <property type="match status" value="1"/>
</dbReference>
<evidence type="ECO:0000259" key="8">
    <source>
        <dbReference type="Pfam" id="PF00924"/>
    </source>
</evidence>
<dbReference type="EMBL" id="FRAR01000016">
    <property type="protein sequence ID" value="SHK53691.1"/>
    <property type="molecule type" value="Genomic_DNA"/>
</dbReference>
<keyword evidence="12" id="KW-1185">Reference proteome</keyword>
<dbReference type="AlphaFoldDB" id="A0A1M6T9Q6"/>
<dbReference type="InterPro" id="IPR006685">
    <property type="entry name" value="MscS_channel_2nd"/>
</dbReference>
<feature type="domain" description="Mechanosensitive ion channel MscS C-terminal" evidence="9">
    <location>
        <begin position="188"/>
        <end position="272"/>
    </location>
</feature>
<evidence type="ECO:0000256" key="6">
    <source>
        <dbReference type="ARBA" id="ARBA00023136"/>
    </source>
</evidence>
<dbReference type="InterPro" id="IPR049278">
    <property type="entry name" value="MS_channel_C"/>
</dbReference>
<proteinExistence type="inferred from homology"/>
<dbReference type="InterPro" id="IPR049142">
    <property type="entry name" value="MS_channel_1st"/>
</dbReference>
<evidence type="ECO:0000259" key="9">
    <source>
        <dbReference type="Pfam" id="PF21082"/>
    </source>
</evidence>
<evidence type="ECO:0000256" key="3">
    <source>
        <dbReference type="ARBA" id="ARBA00022475"/>
    </source>
</evidence>
<evidence type="ECO:0000259" key="10">
    <source>
        <dbReference type="Pfam" id="PF21088"/>
    </source>
</evidence>
<dbReference type="Proteomes" id="UP000183997">
    <property type="component" value="Unassembled WGS sequence"/>
</dbReference>
<dbReference type="Gene3D" id="2.30.30.60">
    <property type="match status" value="1"/>
</dbReference>
<dbReference type="PANTHER" id="PTHR30460:SF0">
    <property type="entry name" value="MODERATE CONDUCTANCE MECHANOSENSITIVE CHANNEL YBIO"/>
    <property type="match status" value="1"/>
</dbReference>
<comment type="similarity">
    <text evidence="2">Belongs to the MscS (TC 1.A.23) family.</text>
</comment>
<evidence type="ECO:0000256" key="1">
    <source>
        <dbReference type="ARBA" id="ARBA00004651"/>
    </source>
</evidence>
<dbReference type="SUPFAM" id="SSF82861">
    <property type="entry name" value="Mechanosensitive channel protein MscS (YggB), transmembrane region"/>
    <property type="match status" value="1"/>
</dbReference>
<dbReference type="OrthoDB" id="9809206at2"/>
<reference evidence="12" key="1">
    <citation type="submission" date="2016-11" db="EMBL/GenBank/DDBJ databases">
        <authorList>
            <person name="Varghese N."/>
            <person name="Submissions S."/>
        </authorList>
    </citation>
    <scope>NUCLEOTIDE SEQUENCE [LARGE SCALE GENOMIC DNA]</scope>
    <source>
        <strain evidence="12">DSM 10349</strain>
    </source>
</reference>
<dbReference type="PANTHER" id="PTHR30460">
    <property type="entry name" value="MODERATE CONDUCTANCE MECHANOSENSITIVE CHANNEL YBIO"/>
    <property type="match status" value="1"/>
</dbReference>
<dbReference type="GO" id="GO:0008381">
    <property type="term" value="F:mechanosensitive monoatomic ion channel activity"/>
    <property type="evidence" value="ECO:0007669"/>
    <property type="project" value="InterPro"/>
</dbReference>
<dbReference type="RefSeq" id="WP_072914227.1">
    <property type="nucleotide sequence ID" value="NZ_FRAR01000016.1"/>
</dbReference>
<evidence type="ECO:0000313" key="11">
    <source>
        <dbReference type="EMBL" id="SHK53691.1"/>
    </source>
</evidence>
<keyword evidence="5 7" id="KW-1133">Transmembrane helix</keyword>
<sequence>MDITTWKDWFISLYTLQDVQLALTATIRIITTLILAKLLIYFGTKIIERLFISKPGKFIADNRPQTLSGLLKSVLRYVVYFVAGMSIIEIFVPNAAKTILAGAGILGLAVGFGAQNLVRDVITGFFILFEDQYQVGEYVTLAGVTGIVEEIGLRVTKIREFGGQLHIIPNGTISHVANYNRGAMLAQVEVGISYEENVDKATAVLKTMCQEFAKIWAEDLVEGPDVLGVVRFGESEVVIRITCKTKAMRQWEIERQLRKLVKETFDREGIEIPHSRRVLLSNGGAEGA</sequence>
<feature type="transmembrane region" description="Helical" evidence="7">
    <location>
        <begin position="98"/>
        <end position="118"/>
    </location>
</feature>
<keyword evidence="4 7" id="KW-0812">Transmembrane</keyword>
<dbReference type="Pfam" id="PF21082">
    <property type="entry name" value="MS_channel_3rd"/>
    <property type="match status" value="1"/>
</dbReference>
<dbReference type="InterPro" id="IPR010920">
    <property type="entry name" value="LSM_dom_sf"/>
</dbReference>
<dbReference type="GO" id="GO:0005886">
    <property type="term" value="C:plasma membrane"/>
    <property type="evidence" value="ECO:0007669"/>
    <property type="project" value="UniProtKB-SubCell"/>
</dbReference>
<dbReference type="InterPro" id="IPR011066">
    <property type="entry name" value="MscS_channel_C_sf"/>
</dbReference>
<evidence type="ECO:0000313" key="12">
    <source>
        <dbReference type="Proteomes" id="UP000183997"/>
    </source>
</evidence>
<organism evidence="11 12">
    <name type="scientific">Desulforamulus aeronauticus DSM 10349</name>
    <dbReference type="NCBI Taxonomy" id="1121421"/>
    <lineage>
        <taxon>Bacteria</taxon>
        <taxon>Bacillati</taxon>
        <taxon>Bacillota</taxon>
        <taxon>Clostridia</taxon>
        <taxon>Eubacteriales</taxon>
        <taxon>Peptococcaceae</taxon>
        <taxon>Desulforamulus</taxon>
    </lineage>
</organism>
<protein>
    <submittedName>
        <fullName evidence="11">Small conductance mechanosensitive channel</fullName>
    </submittedName>
</protein>
<dbReference type="Gene3D" id="3.30.70.100">
    <property type="match status" value="1"/>
</dbReference>
<accession>A0A1M6T9Q6</accession>
<gene>
    <name evidence="11" type="ORF">SAMN02745123_02207</name>
</gene>
<name>A0A1M6T9Q6_9FIRM</name>
<evidence type="ECO:0000256" key="7">
    <source>
        <dbReference type="SAM" id="Phobius"/>
    </source>
</evidence>